<dbReference type="EMBL" id="JJPT01000032">
    <property type="protein sequence ID" value="KKG94038.1"/>
    <property type="molecule type" value="Genomic_DNA"/>
</dbReference>
<dbReference type="EMBL" id="JJPP01000008">
    <property type="protein sequence ID" value="KKG83993.1"/>
    <property type="molecule type" value="Genomic_DNA"/>
</dbReference>
<evidence type="ECO:0000313" key="4">
    <source>
        <dbReference type="Proteomes" id="UP000034817"/>
    </source>
</evidence>
<evidence type="ECO:0000313" key="1">
    <source>
        <dbReference type="EMBL" id="KKG83993.1"/>
    </source>
</evidence>
<protein>
    <submittedName>
        <fullName evidence="2">Uncharacterized protein</fullName>
    </submittedName>
</protein>
<dbReference type="Proteomes" id="UP000034817">
    <property type="component" value="Unassembled WGS sequence"/>
</dbReference>
<gene>
    <name evidence="1" type="ORF">DU55_04650</name>
    <name evidence="2" type="ORF">DU69_08375</name>
</gene>
<organism evidence="2 3">
    <name type="scientific">Methanosarcina mazei</name>
    <name type="common">Methanosarcina frisia</name>
    <dbReference type="NCBI Taxonomy" id="2209"/>
    <lineage>
        <taxon>Archaea</taxon>
        <taxon>Methanobacteriati</taxon>
        <taxon>Methanobacteriota</taxon>
        <taxon>Stenosarchaea group</taxon>
        <taxon>Methanomicrobia</taxon>
        <taxon>Methanosarcinales</taxon>
        <taxon>Methanosarcinaceae</taxon>
        <taxon>Methanosarcina</taxon>
    </lineage>
</organism>
<dbReference type="Proteomes" id="UP000034657">
    <property type="component" value="Unassembled WGS sequence"/>
</dbReference>
<comment type="caution">
    <text evidence="2">The sequence shown here is derived from an EMBL/GenBank/DDBJ whole genome shotgun (WGS) entry which is preliminary data.</text>
</comment>
<evidence type="ECO:0000313" key="3">
    <source>
        <dbReference type="Proteomes" id="UP000034657"/>
    </source>
</evidence>
<dbReference type="AlphaFoldDB" id="A0A0F8L1N3"/>
<sequence length="72" mass="8539">MFAKNITEIKLFIKELDGKNRSDRNTYILVRNCREGSLFCDVHFTKQHKIESTYFYLTVKVRLKQVMAFGFG</sequence>
<accession>A0A0F8L1N3</accession>
<evidence type="ECO:0000313" key="2">
    <source>
        <dbReference type="EMBL" id="KKG94038.1"/>
    </source>
</evidence>
<name>A0A0F8L1N3_METMZ</name>
<proteinExistence type="predicted"/>
<reference evidence="3 4" key="1">
    <citation type="journal article" date="2015" name="ISME J.">
        <title>Genomic and phenotypic differentiation among Methanosarcina mazei populations from Columbia River sediment.</title>
        <authorList>
            <person name="Youngblut N.D."/>
            <person name="Wirth J.S."/>
            <person name="Henriksen J.R."/>
            <person name="Smith M."/>
            <person name="Simon H."/>
            <person name="Metcalf W.W."/>
            <person name="Whitaker R.J."/>
        </authorList>
    </citation>
    <scope>NUCLEOTIDE SEQUENCE [LARGE SCALE GENOMIC DNA]</scope>
    <source>
        <strain evidence="1 4">3.H.A.2.4</strain>
        <strain evidence="2 3">3.H.M.1A.1</strain>
    </source>
</reference>